<evidence type="ECO:0000313" key="2">
    <source>
        <dbReference type="Proteomes" id="UP000318470"/>
    </source>
</evidence>
<organism evidence="1 2">
    <name type="scientific">Vibrio phage VAP7</name>
    <dbReference type="NCBI Taxonomy" id="2584487"/>
    <lineage>
        <taxon>Viruses</taxon>
        <taxon>Duplodnaviria</taxon>
        <taxon>Heunggongvirae</taxon>
        <taxon>Uroviricota</taxon>
        <taxon>Caudoviricetes</taxon>
        <taxon>Pantevenvirales</taxon>
        <taxon>Ackermannviridae</taxon>
        <taxon>Vapseptimavirus</taxon>
        <taxon>Vapseptimavirus VAP7</taxon>
    </lineage>
</organism>
<reference evidence="1 2" key="1">
    <citation type="submission" date="2019-04" db="EMBL/GenBank/DDBJ databases">
        <authorList>
            <person name="Gao M."/>
            <person name="Bai C."/>
            <person name="Tong Y."/>
            <person name="Xu X."/>
        </authorList>
    </citation>
    <scope>NUCLEOTIDE SEQUENCE [LARGE SCALE GENOMIC DNA]</scope>
    <source>
        <strain evidence="1 2">Vibrio alginolyticus VA1</strain>
    </source>
</reference>
<evidence type="ECO:0000313" key="1">
    <source>
        <dbReference type="EMBL" id="QDB73291.1"/>
    </source>
</evidence>
<keyword evidence="2" id="KW-1185">Reference proteome</keyword>
<protein>
    <submittedName>
        <fullName evidence="1">Iron-containing alcohol dehydrogenase</fullName>
    </submittedName>
</protein>
<dbReference type="Proteomes" id="UP000318470">
    <property type="component" value="Segment"/>
</dbReference>
<dbReference type="RefSeq" id="YP_009845765.1">
    <property type="nucleotide sequence ID" value="NC_048765.1"/>
</dbReference>
<name>A0A4Y5TVA6_9CAUD</name>
<sequence>MKIKINLVGLVTVSTDTSCIYIGSLSETGDDYVRKFLPSKEGIEKFGLISKEFEVENGFEEFMNWVLGFEPSFKVSTYPCNEECCWTTRVQVNIPSLDIKATRTKHWGDVEPTWPDIQKFADEIQKEIRNV</sequence>
<accession>A0A4Y5TVA6</accession>
<dbReference type="EMBL" id="MK795384">
    <property type="protein sequence ID" value="QDB73291.1"/>
    <property type="molecule type" value="Genomic_DNA"/>
</dbReference>
<dbReference type="GeneID" id="55616128"/>
<dbReference type="KEGG" id="vg:55616128"/>
<proteinExistence type="predicted"/>